<dbReference type="RefSeq" id="WP_032527332.1">
    <property type="nucleotide sequence ID" value="NZ_CP138951.1"/>
</dbReference>
<sequence>MRRISHFLSTTFAGLSLLSGPLIANEYSTKGAYFTGSIGGSKVGDIDIQNVNSDIKFDPGVGLDLGLGYDFGTARVEGNWIRAQSDGTSWLGFNIETNTTIDSVMGSVYYDFREDKQWSPFIGASIGSTTVDIDGVSESGFSYGLSYGLSYKTSEKLEVFFKANTSIVPELTFDTLNNGSITITDGNFTNATIGLRVRF</sequence>
<evidence type="ECO:0000313" key="5">
    <source>
        <dbReference type="Proteomes" id="UP000030445"/>
    </source>
</evidence>
<dbReference type="AlphaFoldDB" id="A0A0A2A9D7"/>
<proteinExistence type="predicted"/>
<dbReference type="OrthoDB" id="189250at2"/>
<dbReference type="Proteomes" id="UP000030445">
    <property type="component" value="Unassembled WGS sequence"/>
</dbReference>
<dbReference type="SUPFAM" id="SSF56925">
    <property type="entry name" value="OMPA-like"/>
    <property type="match status" value="1"/>
</dbReference>
<dbReference type="Pfam" id="PF13505">
    <property type="entry name" value="OMP_b-brl"/>
    <property type="match status" value="1"/>
</dbReference>
<reference evidence="5" key="1">
    <citation type="journal article" date="2014" name="Sci. Data">
        <title>Genomes of diverse isolates of the marine cyanobacterium Prochlorococcus.</title>
        <authorList>
            <person name="Biller S."/>
            <person name="Berube P."/>
            <person name="Thompson J."/>
            <person name="Kelly L."/>
            <person name="Roggensack S."/>
            <person name="Awad L."/>
            <person name="Roache-Johnson K."/>
            <person name="Ding H."/>
            <person name="Giovannoni S.J."/>
            <person name="Moore L.R."/>
            <person name="Chisholm S.W."/>
        </authorList>
    </citation>
    <scope>NUCLEOTIDE SEQUENCE [LARGE SCALE GENOMIC DNA]</scope>
    <source>
        <strain evidence="5">MIT 9302</strain>
    </source>
</reference>
<feature type="domain" description="Outer membrane protein beta-barrel" evidence="3">
    <location>
        <begin position="11"/>
        <end position="199"/>
    </location>
</feature>
<feature type="signal peptide" evidence="2">
    <location>
        <begin position="1"/>
        <end position="24"/>
    </location>
</feature>
<evidence type="ECO:0000256" key="1">
    <source>
        <dbReference type="ARBA" id="ARBA00022729"/>
    </source>
</evidence>
<comment type="caution">
    <text evidence="4">The sequence shown here is derived from an EMBL/GenBank/DDBJ whole genome shotgun (WGS) entry which is preliminary data.</text>
</comment>
<organism evidence="4 5">
    <name type="scientific">Prochlorococcus marinus str. MIT 9302</name>
    <dbReference type="NCBI Taxonomy" id="74545"/>
    <lineage>
        <taxon>Bacteria</taxon>
        <taxon>Bacillati</taxon>
        <taxon>Cyanobacteriota</taxon>
        <taxon>Cyanophyceae</taxon>
        <taxon>Synechococcales</taxon>
        <taxon>Prochlorococcaceae</taxon>
        <taxon>Prochlorococcus</taxon>
    </lineage>
</organism>
<dbReference type="InterPro" id="IPR027385">
    <property type="entry name" value="Beta-barrel_OMP"/>
</dbReference>
<evidence type="ECO:0000256" key="2">
    <source>
        <dbReference type="SAM" id="SignalP"/>
    </source>
</evidence>
<keyword evidence="1 2" id="KW-0732">Signal</keyword>
<evidence type="ECO:0000313" key="4">
    <source>
        <dbReference type="EMBL" id="KGF97109.1"/>
    </source>
</evidence>
<evidence type="ECO:0000259" key="3">
    <source>
        <dbReference type="Pfam" id="PF13505"/>
    </source>
</evidence>
<dbReference type="EMBL" id="JNAM01000011">
    <property type="protein sequence ID" value="KGF97109.1"/>
    <property type="molecule type" value="Genomic_DNA"/>
</dbReference>
<dbReference type="STRING" id="74545.EU96_1750"/>
<dbReference type="eggNOG" id="ENOG5031U97">
    <property type="taxonomic scope" value="Bacteria"/>
</dbReference>
<dbReference type="Gene3D" id="2.40.160.20">
    <property type="match status" value="1"/>
</dbReference>
<protein>
    <recommendedName>
        <fullName evidence="3">Outer membrane protein beta-barrel domain-containing protein</fullName>
    </recommendedName>
</protein>
<accession>A0A0A2A9D7</accession>
<name>A0A0A2A9D7_PROMR</name>
<feature type="chain" id="PRO_5001985844" description="Outer membrane protein beta-barrel domain-containing protein" evidence="2">
    <location>
        <begin position="25"/>
        <end position="199"/>
    </location>
</feature>
<gene>
    <name evidence="4" type="ORF">EU96_1750</name>
</gene>
<dbReference type="InterPro" id="IPR011250">
    <property type="entry name" value="OMP/PagP_B-barrel"/>
</dbReference>